<dbReference type="STRING" id="90262.A0A1X2J351"/>
<feature type="transmembrane region" description="Helical" evidence="2">
    <location>
        <begin position="260"/>
        <end position="283"/>
    </location>
</feature>
<reference evidence="3 4" key="1">
    <citation type="submission" date="2016-07" db="EMBL/GenBank/DDBJ databases">
        <title>Pervasive Adenine N6-methylation of Active Genes in Fungi.</title>
        <authorList>
            <consortium name="DOE Joint Genome Institute"/>
            <person name="Mondo S.J."/>
            <person name="Dannebaum R.O."/>
            <person name="Kuo R.C."/>
            <person name="Labutti K."/>
            <person name="Haridas S."/>
            <person name="Kuo A."/>
            <person name="Salamov A."/>
            <person name="Ahrendt S.R."/>
            <person name="Lipzen A."/>
            <person name="Sullivan W."/>
            <person name="Andreopoulos W.B."/>
            <person name="Clum A."/>
            <person name="Lindquist E."/>
            <person name="Daum C."/>
            <person name="Ramamoorthy G.K."/>
            <person name="Gryganskyi A."/>
            <person name="Culley D."/>
            <person name="Magnuson J.K."/>
            <person name="James T.Y."/>
            <person name="O'Malley M.A."/>
            <person name="Stajich J.E."/>
            <person name="Spatafora J.W."/>
            <person name="Visel A."/>
            <person name="Grigoriev I.V."/>
        </authorList>
    </citation>
    <scope>NUCLEOTIDE SEQUENCE [LARGE SCALE GENOMIC DNA]</scope>
    <source>
        <strain evidence="3 4">NRRL 1336</strain>
    </source>
</reference>
<evidence type="ECO:0000256" key="1">
    <source>
        <dbReference type="SAM" id="MobiDB-lite"/>
    </source>
</evidence>
<evidence type="ECO:0000313" key="3">
    <source>
        <dbReference type="EMBL" id="ORZ26240.1"/>
    </source>
</evidence>
<sequence>MTHLSDFSYLQRDAQEIYLSAFLLLRMWQADGFKCLSPRRVINGELRSIVTWFMFLLMIAQASWDFLCTYIKYTEGFMQVSPDVIISKPFEYWAPSNQDPIEVMNYIQCVTFSLQVSILLLLQCFWNYLSNVVAKHSFMGSKEFTFYIVWTVGTIAMFPVLNYFYKHTVLEEVVPQTAYSCEILVVALLGFRNHTRFNRLIKAAIGDGKKTDHHVTDRLAYFRDMNLLLSVSLVAFGGGMFILCIDGFTENKIINSNKFAADLLICNTNISSIFLWLIIIGIFHPARVAIDSKKRVTTDRTATQVTRGTAGMATTTVTPTIDPLDNDVAKAASLSPPRYAYANNNNNQAYYMDSTKVLTKESDSDLDYMDSLAQESINMTTPINSGGLHHPRHYQRSNVVSIDDPYANEPISFSMINSAANTNYNANTNNSNAMAYASAVDHYHAPNHYYFSPSSRSPSPASFLSSPSSPPPLPFSSPLPPPPPPSSSNQPHFSPPFLGLQSTAASPPPNQELPPIPVATTTPEVQQQQPIAEHTPPNVDDTEVPWLDRSTSPGRR</sequence>
<feature type="transmembrane region" description="Helical" evidence="2">
    <location>
        <begin position="144"/>
        <end position="165"/>
    </location>
</feature>
<keyword evidence="2" id="KW-1133">Transmembrane helix</keyword>
<dbReference type="Proteomes" id="UP000193560">
    <property type="component" value="Unassembled WGS sequence"/>
</dbReference>
<dbReference type="EMBL" id="MCGE01000001">
    <property type="protein sequence ID" value="ORZ26240.1"/>
    <property type="molecule type" value="Genomic_DNA"/>
</dbReference>
<keyword evidence="2" id="KW-0812">Transmembrane</keyword>
<proteinExistence type="predicted"/>
<keyword evidence="4" id="KW-1185">Reference proteome</keyword>
<feature type="transmembrane region" description="Helical" evidence="2">
    <location>
        <begin position="227"/>
        <end position="248"/>
    </location>
</feature>
<feature type="compositionally biased region" description="Low complexity" evidence="1">
    <location>
        <begin position="487"/>
        <end position="497"/>
    </location>
</feature>
<dbReference type="AlphaFoldDB" id="A0A1X2J351"/>
<gene>
    <name evidence="3" type="ORF">BCR42DRAFT_401858</name>
</gene>
<feature type="transmembrane region" description="Helical" evidence="2">
    <location>
        <begin position="103"/>
        <end position="123"/>
    </location>
</feature>
<feature type="compositionally biased region" description="Polar residues" evidence="1">
    <location>
        <begin position="519"/>
        <end position="530"/>
    </location>
</feature>
<feature type="compositionally biased region" description="Pro residues" evidence="1">
    <location>
        <begin position="506"/>
        <end position="517"/>
    </location>
</feature>
<evidence type="ECO:0000256" key="2">
    <source>
        <dbReference type="SAM" id="Phobius"/>
    </source>
</evidence>
<keyword evidence="2" id="KW-0472">Membrane</keyword>
<feature type="compositionally biased region" description="Pro residues" evidence="1">
    <location>
        <begin position="468"/>
        <end position="486"/>
    </location>
</feature>
<dbReference type="OrthoDB" id="2384193at2759"/>
<comment type="caution">
    <text evidence="3">The sequence shown here is derived from an EMBL/GenBank/DDBJ whole genome shotgun (WGS) entry which is preliminary data.</text>
</comment>
<feature type="compositionally biased region" description="Low complexity" evidence="1">
    <location>
        <begin position="452"/>
        <end position="467"/>
    </location>
</feature>
<evidence type="ECO:0000313" key="4">
    <source>
        <dbReference type="Proteomes" id="UP000193560"/>
    </source>
</evidence>
<name>A0A1X2J351_9FUNG</name>
<accession>A0A1X2J351</accession>
<feature type="region of interest" description="Disordered" evidence="1">
    <location>
        <begin position="452"/>
        <end position="556"/>
    </location>
</feature>
<protein>
    <submittedName>
        <fullName evidence="3">Uncharacterized protein</fullName>
    </submittedName>
</protein>
<feature type="transmembrane region" description="Helical" evidence="2">
    <location>
        <begin position="49"/>
        <end position="73"/>
    </location>
</feature>
<organism evidence="3 4">
    <name type="scientific">Absidia repens</name>
    <dbReference type="NCBI Taxonomy" id="90262"/>
    <lineage>
        <taxon>Eukaryota</taxon>
        <taxon>Fungi</taxon>
        <taxon>Fungi incertae sedis</taxon>
        <taxon>Mucoromycota</taxon>
        <taxon>Mucoromycotina</taxon>
        <taxon>Mucoromycetes</taxon>
        <taxon>Mucorales</taxon>
        <taxon>Cunninghamellaceae</taxon>
        <taxon>Absidia</taxon>
    </lineage>
</organism>